<evidence type="ECO:0000313" key="1">
    <source>
        <dbReference type="EMBL" id="MFD2412094.1"/>
    </source>
</evidence>
<comment type="caution">
    <text evidence="1">The sequence shown here is derived from an EMBL/GenBank/DDBJ whole genome shotgun (WGS) entry which is preliminary data.</text>
</comment>
<name>A0ABW5FBS5_9BACL</name>
<keyword evidence="2" id="KW-1185">Reference proteome</keyword>
<sequence length="75" mass="8360">MISQVAAADSSKVFLPGGRVRRIPHEQIQLVPSEVLSGEENCSYFTSPVPADYLEIVQDSNGFQLKDRKDESHEI</sequence>
<evidence type="ECO:0000313" key="2">
    <source>
        <dbReference type="Proteomes" id="UP001597448"/>
    </source>
</evidence>
<organism evidence="1 2">
    <name type="scientific">Paenibacillus rhizoplanae</name>
    <dbReference type="NCBI Taxonomy" id="1917181"/>
    <lineage>
        <taxon>Bacteria</taxon>
        <taxon>Bacillati</taxon>
        <taxon>Bacillota</taxon>
        <taxon>Bacilli</taxon>
        <taxon>Bacillales</taxon>
        <taxon>Paenibacillaceae</taxon>
        <taxon>Paenibacillus</taxon>
    </lineage>
</organism>
<dbReference type="Proteomes" id="UP001597448">
    <property type="component" value="Unassembled WGS sequence"/>
</dbReference>
<protein>
    <submittedName>
        <fullName evidence="1">Uncharacterized protein</fullName>
    </submittedName>
</protein>
<gene>
    <name evidence="1" type="ORF">ACFSX3_19555</name>
</gene>
<proteinExistence type="predicted"/>
<dbReference type="RefSeq" id="WP_209988560.1">
    <property type="nucleotide sequence ID" value="NZ_JBHUKY010000033.1"/>
</dbReference>
<accession>A0ABW5FBS5</accession>
<reference evidence="2" key="1">
    <citation type="journal article" date="2019" name="Int. J. Syst. Evol. Microbiol.">
        <title>The Global Catalogue of Microorganisms (GCM) 10K type strain sequencing project: providing services to taxonomists for standard genome sequencing and annotation.</title>
        <authorList>
            <consortium name="The Broad Institute Genomics Platform"/>
            <consortium name="The Broad Institute Genome Sequencing Center for Infectious Disease"/>
            <person name="Wu L."/>
            <person name="Ma J."/>
        </authorList>
    </citation>
    <scope>NUCLEOTIDE SEQUENCE [LARGE SCALE GENOMIC DNA]</scope>
    <source>
        <strain evidence="2">CCM 8725</strain>
    </source>
</reference>
<dbReference type="EMBL" id="JBHUKY010000033">
    <property type="protein sequence ID" value="MFD2412094.1"/>
    <property type="molecule type" value="Genomic_DNA"/>
</dbReference>